<organism evidence="5 6">
    <name type="scientific">Streptomyces cuspidosporus</name>
    <dbReference type="NCBI Taxonomy" id="66882"/>
    <lineage>
        <taxon>Bacteria</taxon>
        <taxon>Bacillati</taxon>
        <taxon>Actinomycetota</taxon>
        <taxon>Actinomycetes</taxon>
        <taxon>Kitasatosporales</taxon>
        <taxon>Streptomycetaceae</taxon>
        <taxon>Streptomyces</taxon>
    </lineage>
</organism>
<evidence type="ECO:0000313" key="5">
    <source>
        <dbReference type="EMBL" id="GAA2358412.1"/>
    </source>
</evidence>
<dbReference type="Pfam" id="PF01638">
    <property type="entry name" value="HxlR"/>
    <property type="match status" value="1"/>
</dbReference>
<protein>
    <submittedName>
        <fullName evidence="5">Helix-turn-helix domain-containing protein</fullName>
    </submittedName>
</protein>
<evidence type="ECO:0000259" key="4">
    <source>
        <dbReference type="PROSITE" id="PS51118"/>
    </source>
</evidence>
<reference evidence="6" key="1">
    <citation type="journal article" date="2019" name="Int. J. Syst. Evol. Microbiol.">
        <title>The Global Catalogue of Microorganisms (GCM) 10K type strain sequencing project: providing services to taxonomists for standard genome sequencing and annotation.</title>
        <authorList>
            <consortium name="The Broad Institute Genomics Platform"/>
            <consortium name="The Broad Institute Genome Sequencing Center for Infectious Disease"/>
            <person name="Wu L."/>
            <person name="Ma J."/>
        </authorList>
    </citation>
    <scope>NUCLEOTIDE SEQUENCE [LARGE SCALE GENOMIC DNA]</scope>
    <source>
        <strain evidence="6">JCM 4316</strain>
    </source>
</reference>
<dbReference type="InterPro" id="IPR036388">
    <property type="entry name" value="WH-like_DNA-bd_sf"/>
</dbReference>
<dbReference type="SUPFAM" id="SSF46785">
    <property type="entry name" value="Winged helix' DNA-binding domain"/>
    <property type="match status" value="1"/>
</dbReference>
<evidence type="ECO:0000313" key="6">
    <source>
        <dbReference type="Proteomes" id="UP001500253"/>
    </source>
</evidence>
<sequence>MRRRNLHVKPKESYSLMGSRHLEVRNAREGEDIAMPTRTAAQRRAEARIAYDAFIAACPSRQLLDRISDKWTTLIVNALADGPRRYGELARVIAGVSQKMLTQTLRALERDGLVSRTVTASVPVRVDYALTPIGRDLLPVIRAVKTWAETHIEEVVSAREAYDAANGETRKLK</sequence>
<dbReference type="InterPro" id="IPR036390">
    <property type="entry name" value="WH_DNA-bd_sf"/>
</dbReference>
<evidence type="ECO:0000256" key="1">
    <source>
        <dbReference type="ARBA" id="ARBA00023015"/>
    </source>
</evidence>
<proteinExistence type="predicted"/>
<comment type="caution">
    <text evidence="5">The sequence shown here is derived from an EMBL/GenBank/DDBJ whole genome shotgun (WGS) entry which is preliminary data.</text>
</comment>
<evidence type="ECO:0000256" key="3">
    <source>
        <dbReference type="ARBA" id="ARBA00023163"/>
    </source>
</evidence>
<accession>A0ABP5TSR6</accession>
<dbReference type="CDD" id="cd00090">
    <property type="entry name" value="HTH_ARSR"/>
    <property type="match status" value="1"/>
</dbReference>
<gene>
    <name evidence="5" type="ORF">GCM10010246_55170</name>
</gene>
<dbReference type="EMBL" id="BAAASD010000028">
    <property type="protein sequence ID" value="GAA2358412.1"/>
    <property type="molecule type" value="Genomic_DNA"/>
</dbReference>
<feature type="domain" description="HTH hxlR-type" evidence="4">
    <location>
        <begin position="58"/>
        <end position="156"/>
    </location>
</feature>
<evidence type="ECO:0000256" key="2">
    <source>
        <dbReference type="ARBA" id="ARBA00023125"/>
    </source>
</evidence>
<name>A0ABP5TSR6_9ACTN</name>
<keyword evidence="3" id="KW-0804">Transcription</keyword>
<dbReference type="InterPro" id="IPR002577">
    <property type="entry name" value="HTH_HxlR"/>
</dbReference>
<dbReference type="PROSITE" id="PS51118">
    <property type="entry name" value="HTH_HXLR"/>
    <property type="match status" value="1"/>
</dbReference>
<dbReference type="PANTHER" id="PTHR33204:SF37">
    <property type="entry name" value="HTH-TYPE TRANSCRIPTIONAL REGULATOR YODB"/>
    <property type="match status" value="1"/>
</dbReference>
<dbReference type="PANTHER" id="PTHR33204">
    <property type="entry name" value="TRANSCRIPTIONAL REGULATOR, MARR FAMILY"/>
    <property type="match status" value="1"/>
</dbReference>
<keyword evidence="2" id="KW-0238">DNA-binding</keyword>
<dbReference type="Proteomes" id="UP001500253">
    <property type="component" value="Unassembled WGS sequence"/>
</dbReference>
<keyword evidence="1" id="KW-0805">Transcription regulation</keyword>
<keyword evidence="6" id="KW-1185">Reference proteome</keyword>
<dbReference type="Gene3D" id="1.10.10.10">
    <property type="entry name" value="Winged helix-like DNA-binding domain superfamily/Winged helix DNA-binding domain"/>
    <property type="match status" value="1"/>
</dbReference>
<dbReference type="InterPro" id="IPR011991">
    <property type="entry name" value="ArsR-like_HTH"/>
</dbReference>